<organism evidence="2 3">
    <name type="scientific">Sphaeroforma arctica JP610</name>
    <dbReference type="NCBI Taxonomy" id="667725"/>
    <lineage>
        <taxon>Eukaryota</taxon>
        <taxon>Ichthyosporea</taxon>
        <taxon>Ichthyophonida</taxon>
        <taxon>Sphaeroforma</taxon>
    </lineage>
</organism>
<dbReference type="Pfam" id="PF01585">
    <property type="entry name" value="G-patch"/>
    <property type="match status" value="1"/>
</dbReference>
<dbReference type="GO" id="GO:0003676">
    <property type="term" value="F:nucleic acid binding"/>
    <property type="evidence" value="ECO:0007669"/>
    <property type="project" value="InterPro"/>
</dbReference>
<evidence type="ECO:0000313" key="3">
    <source>
        <dbReference type="Proteomes" id="UP000054560"/>
    </source>
</evidence>
<accession>A0A0L0EXX6</accession>
<keyword evidence="3" id="KW-1185">Reference proteome</keyword>
<dbReference type="EMBL" id="KQ255740">
    <property type="protein sequence ID" value="KNC69337.1"/>
    <property type="molecule type" value="Genomic_DNA"/>
</dbReference>
<dbReference type="Proteomes" id="UP000054560">
    <property type="component" value="Unassembled WGS sequence"/>
</dbReference>
<dbReference type="AlphaFoldDB" id="A0A0L0EXX6"/>
<name>A0A0L0EXX6_9EUKA</name>
<evidence type="ECO:0000313" key="2">
    <source>
        <dbReference type="EMBL" id="KNC69337.1"/>
    </source>
</evidence>
<feature type="non-terminal residue" evidence="2">
    <location>
        <position position="1"/>
    </location>
</feature>
<dbReference type="RefSeq" id="XP_014143239.1">
    <property type="nucleotide sequence ID" value="XM_014287764.1"/>
</dbReference>
<dbReference type="InterPro" id="IPR000467">
    <property type="entry name" value="G_patch_dom"/>
</dbReference>
<feature type="domain" description="G-patch" evidence="1">
    <location>
        <begin position="16"/>
        <end position="28"/>
    </location>
</feature>
<sequence>IGATKVPTAQTPLGNSNVGFKMLQKMGWAGKAEPAVCVKCGNYQPA</sequence>
<dbReference type="GeneID" id="25918656"/>
<dbReference type="OrthoDB" id="4822at2759"/>
<reference evidence="2 3" key="1">
    <citation type="submission" date="2011-02" db="EMBL/GenBank/DDBJ databases">
        <title>The Genome Sequence of Sphaeroforma arctica JP610.</title>
        <authorList>
            <consortium name="The Broad Institute Genome Sequencing Platform"/>
            <person name="Russ C."/>
            <person name="Cuomo C."/>
            <person name="Young S.K."/>
            <person name="Zeng Q."/>
            <person name="Gargeya S."/>
            <person name="Alvarado L."/>
            <person name="Berlin A."/>
            <person name="Chapman S.B."/>
            <person name="Chen Z."/>
            <person name="Freedman E."/>
            <person name="Gellesch M."/>
            <person name="Goldberg J."/>
            <person name="Griggs A."/>
            <person name="Gujja S."/>
            <person name="Heilman E."/>
            <person name="Heiman D."/>
            <person name="Howarth C."/>
            <person name="Mehta T."/>
            <person name="Neiman D."/>
            <person name="Pearson M."/>
            <person name="Roberts A."/>
            <person name="Saif S."/>
            <person name="Shea T."/>
            <person name="Shenoy N."/>
            <person name="Sisk P."/>
            <person name="Stolte C."/>
            <person name="Sykes S."/>
            <person name="White J."/>
            <person name="Yandava C."/>
            <person name="Burger G."/>
            <person name="Gray M.W."/>
            <person name="Holland P.W.H."/>
            <person name="King N."/>
            <person name="Lang F.B.F."/>
            <person name="Roger A.J."/>
            <person name="Ruiz-Trillo I."/>
            <person name="Haas B."/>
            <person name="Nusbaum C."/>
            <person name="Birren B."/>
        </authorList>
    </citation>
    <scope>NUCLEOTIDE SEQUENCE [LARGE SCALE GENOMIC DNA]</scope>
    <source>
        <strain evidence="2 3">JP610</strain>
    </source>
</reference>
<proteinExistence type="predicted"/>
<protein>
    <recommendedName>
        <fullName evidence="1">G-patch domain-containing protein</fullName>
    </recommendedName>
</protein>
<gene>
    <name evidence="2" type="ORF">SARC_18152</name>
</gene>
<evidence type="ECO:0000259" key="1">
    <source>
        <dbReference type="Pfam" id="PF01585"/>
    </source>
</evidence>